<feature type="domain" description="DUF4435" evidence="1">
    <location>
        <begin position="32"/>
        <end position="260"/>
    </location>
</feature>
<organism evidence="2">
    <name type="scientific">Faucicola osloensis</name>
    <name type="common">Moraxella osloensis</name>
    <dbReference type="NCBI Taxonomy" id="34062"/>
    <lineage>
        <taxon>Bacteria</taxon>
        <taxon>Pseudomonadati</taxon>
        <taxon>Pseudomonadota</taxon>
        <taxon>Gammaproteobacteria</taxon>
        <taxon>Moraxellales</taxon>
        <taxon>Moraxellaceae</taxon>
        <taxon>Faucicola</taxon>
    </lineage>
</organism>
<dbReference type="AlphaFoldDB" id="A0A6P1KD68"/>
<dbReference type="EMBL" id="CP047226">
    <property type="protein sequence ID" value="QHG09271.1"/>
    <property type="molecule type" value="Genomic_DNA"/>
</dbReference>
<reference evidence="2" key="1">
    <citation type="journal article" date="2020" name="Microbiol. Resour. Announc.">
        <title>Complete Genome Sequence of Moraxella osloensis Strain YV1, Isolated from an Australian Wastewater Treatment Plant.</title>
        <authorList>
            <person name="Batinovic S."/>
            <person name="Rice D.T.F."/>
            <person name="Seviour R.J."/>
            <person name="Petrovski S."/>
        </authorList>
    </citation>
    <scope>NUCLEOTIDE SEQUENCE</scope>
    <source>
        <strain evidence="2">YV1</strain>
    </source>
</reference>
<evidence type="ECO:0000259" key="1">
    <source>
        <dbReference type="Pfam" id="PF14491"/>
    </source>
</evidence>
<sequence length="322" mass="37849">MSDFKEYFTNPNYIGGYNAILSGNTNDRQKGMVYVEDDSDIWFWKKFIEQHLPNQYEYKPATKNTENASGKMALRQFYSGLNPKVLIARDADYDWLLPNGKDDLKNPFILHTFAYSKESVLIEKYSLNKFFDDIFHTVKHQVNIDEVFEKLSELVFFGLCTLVHDDMKAHLTDLKSFHQNYHLLDKPMILENLTFDFTVFDTISDAISTNSNLSDKDFDNTKTYLYQHGINEENAYRFISGHLLSDLIAKIQKLLFNQLKMKEMSNITQKFKGKDIADRKKQLDQIFVTNFQLETFYRQYLINPQDEIHQKILTKIANLKTV</sequence>
<accession>A0A6P1KD68</accession>
<protein>
    <submittedName>
        <fullName evidence="2">DUF4435 domain-containing protein</fullName>
    </submittedName>
</protein>
<gene>
    <name evidence="2" type="ORF">GSF12_04860</name>
</gene>
<evidence type="ECO:0000313" key="2">
    <source>
        <dbReference type="EMBL" id="QHG09271.1"/>
    </source>
</evidence>
<proteinExistence type="predicted"/>
<name>A0A6P1KD68_FAUOS</name>
<dbReference type="InterPro" id="IPR029492">
    <property type="entry name" value="DUF4435"/>
</dbReference>
<dbReference type="Pfam" id="PF14491">
    <property type="entry name" value="DUF4435"/>
    <property type="match status" value="1"/>
</dbReference>